<accession>A0A0A9D209</accession>
<reference evidence="1" key="1">
    <citation type="submission" date="2014-09" db="EMBL/GenBank/DDBJ databases">
        <authorList>
            <person name="Magalhaes I.L.F."/>
            <person name="Oliveira U."/>
            <person name="Santos F.R."/>
            <person name="Vidigal T.H.D.A."/>
            <person name="Brescovit A.D."/>
            <person name="Santos A.J."/>
        </authorList>
    </citation>
    <scope>NUCLEOTIDE SEQUENCE</scope>
    <source>
        <tissue evidence="1">Shoot tissue taken approximately 20 cm above the soil surface</tissue>
    </source>
</reference>
<reference evidence="1" key="2">
    <citation type="journal article" date="2015" name="Data Brief">
        <title>Shoot transcriptome of the giant reed, Arundo donax.</title>
        <authorList>
            <person name="Barrero R.A."/>
            <person name="Guerrero F.D."/>
            <person name="Moolhuijzen P."/>
            <person name="Goolsby J.A."/>
            <person name="Tidwell J."/>
            <person name="Bellgard S.E."/>
            <person name="Bellgard M.I."/>
        </authorList>
    </citation>
    <scope>NUCLEOTIDE SEQUENCE</scope>
    <source>
        <tissue evidence="1">Shoot tissue taken approximately 20 cm above the soil surface</tissue>
    </source>
</reference>
<name>A0A0A9D209_ARUDO</name>
<organism evidence="1">
    <name type="scientific">Arundo donax</name>
    <name type="common">Giant reed</name>
    <name type="synonym">Donax arundinaceus</name>
    <dbReference type="NCBI Taxonomy" id="35708"/>
    <lineage>
        <taxon>Eukaryota</taxon>
        <taxon>Viridiplantae</taxon>
        <taxon>Streptophyta</taxon>
        <taxon>Embryophyta</taxon>
        <taxon>Tracheophyta</taxon>
        <taxon>Spermatophyta</taxon>
        <taxon>Magnoliopsida</taxon>
        <taxon>Liliopsida</taxon>
        <taxon>Poales</taxon>
        <taxon>Poaceae</taxon>
        <taxon>PACMAD clade</taxon>
        <taxon>Arundinoideae</taxon>
        <taxon>Arundineae</taxon>
        <taxon>Arundo</taxon>
    </lineage>
</organism>
<protein>
    <submittedName>
        <fullName evidence="1">Uncharacterized protein</fullName>
    </submittedName>
</protein>
<dbReference type="AlphaFoldDB" id="A0A0A9D209"/>
<sequence length="46" mass="5418">MDSAEDIPFYDWSIKHSIPSVFLVDHHCNLSEMDLLGTWMWIRSHG</sequence>
<evidence type="ECO:0000313" key="1">
    <source>
        <dbReference type="EMBL" id="JAD79675.1"/>
    </source>
</evidence>
<dbReference type="EMBL" id="GBRH01218220">
    <property type="protein sequence ID" value="JAD79675.1"/>
    <property type="molecule type" value="Transcribed_RNA"/>
</dbReference>
<proteinExistence type="predicted"/>